<dbReference type="RefSeq" id="WP_236115557.1">
    <property type="nucleotide sequence ID" value="NZ_JAKGTI010000004.1"/>
</dbReference>
<proteinExistence type="predicted"/>
<evidence type="ECO:0000313" key="2">
    <source>
        <dbReference type="Proteomes" id="UP001201217"/>
    </source>
</evidence>
<organism evidence="1 2">
    <name type="scientific">Maritalea mediterranea</name>
    <dbReference type="NCBI Taxonomy" id="2909667"/>
    <lineage>
        <taxon>Bacteria</taxon>
        <taxon>Pseudomonadati</taxon>
        <taxon>Pseudomonadota</taxon>
        <taxon>Alphaproteobacteria</taxon>
        <taxon>Hyphomicrobiales</taxon>
        <taxon>Devosiaceae</taxon>
        <taxon>Maritalea</taxon>
    </lineage>
</organism>
<keyword evidence="2" id="KW-1185">Reference proteome</keyword>
<comment type="caution">
    <text evidence="1">The sequence shown here is derived from an EMBL/GenBank/DDBJ whole genome shotgun (WGS) entry which is preliminary data.</text>
</comment>
<dbReference type="EMBL" id="JAKGTI010000004">
    <property type="protein sequence ID" value="MCF4099810.1"/>
    <property type="molecule type" value="Genomic_DNA"/>
</dbReference>
<sequence>MHITKRMHTIRANTDYIHQSVHFKRRAYDKQYEVVGRLSDKSIDDLDLSIGGEIVLDVQPNRTTALASVRFFRYQQEV</sequence>
<evidence type="ECO:0000313" key="1">
    <source>
        <dbReference type="EMBL" id="MCF4099810.1"/>
    </source>
</evidence>
<name>A0ABS9EDH3_9HYPH</name>
<reference evidence="1 2" key="1">
    <citation type="submission" date="2022-01" db="EMBL/GenBank/DDBJ databases">
        <title>Maritalea mediterranea sp. nov., isolated from marine plastic residues from the Malva-rosa beach (Valencia, Spain).</title>
        <authorList>
            <person name="Vidal-Verdu A."/>
            <person name="Molina-Menor E."/>
            <person name="Pascual J."/>
            <person name="Pereto J."/>
            <person name="Porcar M."/>
        </authorList>
    </citation>
    <scope>NUCLEOTIDE SEQUENCE [LARGE SCALE GENOMIC DNA]</scope>
    <source>
        <strain evidence="1 2">P4.10X</strain>
    </source>
</reference>
<protein>
    <submittedName>
        <fullName evidence="1">Uncharacterized protein</fullName>
    </submittedName>
</protein>
<dbReference type="Proteomes" id="UP001201217">
    <property type="component" value="Unassembled WGS sequence"/>
</dbReference>
<accession>A0ABS9EDH3</accession>
<gene>
    <name evidence="1" type="ORF">L1I42_15045</name>
</gene>